<keyword evidence="1" id="KW-0175">Coiled coil</keyword>
<reference evidence="3 5" key="1">
    <citation type="submission" date="2015-10" db="EMBL/GenBank/DDBJ databases">
        <title>The cercosporin biosynthetic gene cluster was horizontally transferred to several fungal lineages and shown to be expanded in Cercospora beticola based on microsynteny with recipient genomes.</title>
        <authorList>
            <person name="De Jonge R."/>
            <person name="Ebert M.K."/>
            <person name="Suttle J.C."/>
            <person name="Jurick Ii W.M."/>
            <person name="Secor G.A."/>
            <person name="Thomma B.P."/>
            <person name="Van De Peer Y."/>
            <person name="Bolton M.D."/>
        </authorList>
    </citation>
    <scope>NUCLEOTIDE SEQUENCE [LARGE SCALE GENOMIC DNA]</scope>
    <source>
        <strain evidence="3 5">09-40</strain>
    </source>
</reference>
<accession>A0A2G5H9W4</accession>
<feature type="region of interest" description="Disordered" evidence="2">
    <location>
        <begin position="100"/>
        <end position="134"/>
    </location>
</feature>
<name>A0A2G5H9W4_CERBT</name>
<reference evidence="4 6" key="2">
    <citation type="submission" date="2023-09" db="EMBL/GenBank/DDBJ databases">
        <title>Complete-Gapless Cercospora beticola genome.</title>
        <authorList>
            <person name="Wyatt N.A."/>
            <person name="Spanner R.E."/>
            <person name="Bolton M.D."/>
        </authorList>
    </citation>
    <scope>NUCLEOTIDE SEQUENCE [LARGE SCALE GENOMIC DNA]</scope>
    <source>
        <strain evidence="4">Cb09-40</strain>
    </source>
</reference>
<dbReference type="EMBL" id="CP134188">
    <property type="protein sequence ID" value="WPB02881.1"/>
    <property type="molecule type" value="Genomic_DNA"/>
</dbReference>
<evidence type="ECO:0000313" key="5">
    <source>
        <dbReference type="Proteomes" id="UP000230605"/>
    </source>
</evidence>
<evidence type="ECO:0000256" key="2">
    <source>
        <dbReference type="SAM" id="MobiDB-lite"/>
    </source>
</evidence>
<feature type="compositionally biased region" description="Acidic residues" evidence="2">
    <location>
        <begin position="290"/>
        <end position="300"/>
    </location>
</feature>
<dbReference type="OrthoDB" id="3645762at2759"/>
<dbReference type="AlphaFoldDB" id="A0A2G5H9W4"/>
<sequence length="322" mass="35685">MADADINHRVGAALLQLAELKQAATGDVVTAKEEVESINRELTRATALAATIEAGTTAFVADVERRCKALDRFIATDPNDRDDVLLDTLLQMPKLPTYTYAQTESSRSSSETPAAHSVEQVAPSRSAPRHPRKSLHADNLTQLDKPYHHEYLNACPCVIYDGDEQEWIELRCAICGTNCGQTRRNRTYLAGATAMISHMGQMHPPLPTKRTVGDVVRDCRYRAVPREELERIMSGEMVIPLRSSNDATAVPPSTLITDPPAFTEPATYRSSQARARLHRELKRKSLAESDIGDDDEDDSELPAAKRSRADDVSALFHPRRNE</sequence>
<dbReference type="Proteomes" id="UP000230605">
    <property type="component" value="Chromosome 5"/>
</dbReference>
<dbReference type="Proteomes" id="UP001302367">
    <property type="component" value="Chromosome 5"/>
</dbReference>
<feature type="coiled-coil region" evidence="1">
    <location>
        <begin position="21"/>
        <end position="48"/>
    </location>
</feature>
<dbReference type="EMBL" id="LKMD01000108">
    <property type="protein sequence ID" value="PIA89330.1"/>
    <property type="molecule type" value="Genomic_DNA"/>
</dbReference>
<organism evidence="3 5">
    <name type="scientific">Cercospora beticola</name>
    <name type="common">Sugarbeet leaf spot fungus</name>
    <dbReference type="NCBI Taxonomy" id="122368"/>
    <lineage>
        <taxon>Eukaryota</taxon>
        <taxon>Fungi</taxon>
        <taxon>Dikarya</taxon>
        <taxon>Ascomycota</taxon>
        <taxon>Pezizomycotina</taxon>
        <taxon>Dothideomycetes</taxon>
        <taxon>Dothideomycetidae</taxon>
        <taxon>Mycosphaerellales</taxon>
        <taxon>Mycosphaerellaceae</taxon>
        <taxon>Cercospora</taxon>
    </lineage>
</organism>
<evidence type="ECO:0000313" key="3">
    <source>
        <dbReference type="EMBL" id="PIA89330.1"/>
    </source>
</evidence>
<proteinExistence type="predicted"/>
<evidence type="ECO:0000313" key="6">
    <source>
        <dbReference type="Proteomes" id="UP001302367"/>
    </source>
</evidence>
<keyword evidence="6" id="KW-1185">Reference proteome</keyword>
<feature type="compositionally biased region" description="Polar residues" evidence="2">
    <location>
        <begin position="100"/>
        <end position="112"/>
    </location>
</feature>
<evidence type="ECO:0000313" key="4">
    <source>
        <dbReference type="EMBL" id="WPB02881.1"/>
    </source>
</evidence>
<evidence type="ECO:0000256" key="1">
    <source>
        <dbReference type="SAM" id="Coils"/>
    </source>
</evidence>
<feature type="region of interest" description="Disordered" evidence="2">
    <location>
        <begin position="244"/>
        <end position="322"/>
    </location>
</feature>
<gene>
    <name evidence="3" type="ORF">CB0940_06963</name>
    <name evidence="4" type="ORF">RHO25_007517</name>
</gene>
<feature type="compositionally biased region" description="Basic residues" evidence="2">
    <location>
        <begin position="275"/>
        <end position="284"/>
    </location>
</feature>
<protein>
    <submittedName>
        <fullName evidence="3">Uncharacterized protein</fullName>
    </submittedName>
</protein>